<dbReference type="InterPro" id="IPR020843">
    <property type="entry name" value="ER"/>
</dbReference>
<dbReference type="Gene3D" id="3.90.180.10">
    <property type="entry name" value="Medium-chain alcohol dehydrogenases, catalytic domain"/>
    <property type="match status" value="1"/>
</dbReference>
<evidence type="ECO:0000256" key="1">
    <source>
        <dbReference type="ARBA" id="ARBA00022857"/>
    </source>
</evidence>
<dbReference type="SUPFAM" id="SSF51735">
    <property type="entry name" value="NAD(P)-binding Rossmann-fold domains"/>
    <property type="match status" value="1"/>
</dbReference>
<proteinExistence type="predicted"/>
<evidence type="ECO:0000313" key="5">
    <source>
        <dbReference type="EMBL" id="WBM79618.1"/>
    </source>
</evidence>
<dbReference type="RefSeq" id="WP_281534211.1">
    <property type="nucleotide sequence ID" value="NZ_CP075584.1"/>
</dbReference>
<dbReference type="Proteomes" id="UP001212421">
    <property type="component" value="Chromosome"/>
</dbReference>
<protein>
    <submittedName>
        <fullName evidence="5">Medium chain dehydrogenase/reductase family protein</fullName>
    </submittedName>
</protein>
<dbReference type="CDD" id="cd08273">
    <property type="entry name" value="MDR8"/>
    <property type="match status" value="1"/>
</dbReference>
<feature type="compositionally biased region" description="Low complexity" evidence="3">
    <location>
        <begin position="10"/>
        <end position="24"/>
    </location>
</feature>
<feature type="domain" description="Enoyl reductase (ER)" evidence="4">
    <location>
        <begin position="32"/>
        <end position="360"/>
    </location>
</feature>
<dbReference type="SMART" id="SM00829">
    <property type="entry name" value="PKS_ER"/>
    <property type="match status" value="1"/>
</dbReference>
<sequence>MTNNIRPEMTPATAPASPNSSPTLTTEIVLPGIVEPDGFQIRRRMLPPPSRGQARVRVEASGISFAEQSMRRGRYPGQPKFPFVPGYDLVGVVEAVGPGTDPGLVGRRVAAATKTGGWASDALVPAADLVPVPALLDAALVESVIVNGITAWQMLHRKARVRGGQTILVHGASGGVGTILVQLAIHSGIRVIGTAAPRHHDALRDLGVEPVDYTDPNLAARVRELAPGGVDAAFDHLGLASARLSKSLLARGGTLVSYGIASALKDTGSLLPLFIGLLARLTLWNTLPNGQRALFYDFWAGRRIMPAAFRRHHREDLTAVLDLVERRIVTPQIAARFPLMEAAEAMRLAESRTVLGKVVLLP</sequence>
<dbReference type="InterPro" id="IPR013154">
    <property type="entry name" value="ADH-like_N"/>
</dbReference>
<keyword evidence="1" id="KW-0521">NADP</keyword>
<dbReference type="SUPFAM" id="SSF50129">
    <property type="entry name" value="GroES-like"/>
    <property type="match status" value="1"/>
</dbReference>
<evidence type="ECO:0000256" key="3">
    <source>
        <dbReference type="SAM" id="MobiDB-lite"/>
    </source>
</evidence>
<feature type="region of interest" description="Disordered" evidence="3">
    <location>
        <begin position="1"/>
        <end position="24"/>
    </location>
</feature>
<evidence type="ECO:0000313" key="6">
    <source>
        <dbReference type="Proteomes" id="UP001212421"/>
    </source>
</evidence>
<dbReference type="PANTHER" id="PTHR48106:SF13">
    <property type="entry name" value="QUINONE OXIDOREDUCTASE-RELATED"/>
    <property type="match status" value="1"/>
</dbReference>
<accession>A0ABY7NGH8</accession>
<evidence type="ECO:0000259" key="4">
    <source>
        <dbReference type="SMART" id="SM00829"/>
    </source>
</evidence>
<organism evidence="5 6">
    <name type="scientific">Cryobacterium breve</name>
    <dbReference type="NCBI Taxonomy" id="1259258"/>
    <lineage>
        <taxon>Bacteria</taxon>
        <taxon>Bacillati</taxon>
        <taxon>Actinomycetota</taxon>
        <taxon>Actinomycetes</taxon>
        <taxon>Micrococcales</taxon>
        <taxon>Microbacteriaceae</taxon>
        <taxon>Cryobacterium</taxon>
    </lineage>
</organism>
<dbReference type="EMBL" id="CP075584">
    <property type="protein sequence ID" value="WBM79618.1"/>
    <property type="molecule type" value="Genomic_DNA"/>
</dbReference>
<dbReference type="PANTHER" id="PTHR48106">
    <property type="entry name" value="QUINONE OXIDOREDUCTASE PIG3-RELATED"/>
    <property type="match status" value="1"/>
</dbReference>
<gene>
    <name evidence="5" type="ORF">KIV56_15175</name>
</gene>
<reference evidence="5 6" key="1">
    <citation type="submission" date="2021-05" db="EMBL/GenBank/DDBJ databases">
        <authorList>
            <person name="Kumar R."/>
            <person name="Kumar A."/>
            <person name="Mukhia S."/>
        </authorList>
    </citation>
    <scope>NUCLEOTIDE SEQUENCE [LARGE SCALE GENOMIC DNA]</scope>
    <source>
        <strain evidence="5 6">ERMR7:08</strain>
    </source>
</reference>
<dbReference type="InterPro" id="IPR036291">
    <property type="entry name" value="NAD(P)-bd_dom_sf"/>
</dbReference>
<dbReference type="Pfam" id="PF13602">
    <property type="entry name" value="ADH_zinc_N_2"/>
    <property type="match status" value="1"/>
</dbReference>
<evidence type="ECO:0000256" key="2">
    <source>
        <dbReference type="ARBA" id="ARBA00023002"/>
    </source>
</evidence>
<name>A0ABY7NGH8_9MICO</name>
<dbReference type="Pfam" id="PF08240">
    <property type="entry name" value="ADH_N"/>
    <property type="match status" value="1"/>
</dbReference>
<keyword evidence="2" id="KW-0560">Oxidoreductase</keyword>
<dbReference type="Gene3D" id="3.40.50.720">
    <property type="entry name" value="NAD(P)-binding Rossmann-like Domain"/>
    <property type="match status" value="1"/>
</dbReference>
<dbReference type="InterPro" id="IPR011032">
    <property type="entry name" value="GroES-like_sf"/>
</dbReference>
<keyword evidence="6" id="KW-1185">Reference proteome</keyword>